<dbReference type="eggNOG" id="COG2113">
    <property type="taxonomic scope" value="Bacteria"/>
</dbReference>
<feature type="signal peptide" evidence="1">
    <location>
        <begin position="1"/>
        <end position="37"/>
    </location>
</feature>
<dbReference type="AlphaFoldDB" id="A0A097R0M4"/>
<name>A0A097R0M4_HAFAL</name>
<accession>A0A097R0M4</accession>
<evidence type="ECO:0000259" key="2">
    <source>
        <dbReference type="Pfam" id="PF04069"/>
    </source>
</evidence>
<reference evidence="3 4" key="1">
    <citation type="journal article" date="2014" name="Gut Pathog.">
        <title>Gene clusters of Hafnia alvei strain FB1 important in survival and pathogenesis: a draft genome perspective.</title>
        <authorList>
            <person name="Tan J.Y."/>
            <person name="Yin W.F."/>
            <person name="Chan K.G."/>
        </authorList>
    </citation>
    <scope>NUCLEOTIDE SEQUENCE [LARGE SCALE GENOMIC DNA]</scope>
    <source>
        <strain evidence="3 4">FB1</strain>
    </source>
</reference>
<gene>
    <name evidence="3" type="primary">proX</name>
    <name evidence="3" type="ORF">AT03_07595</name>
</gene>
<protein>
    <submittedName>
        <fullName evidence="3">Glycine/betaine ABC transporter substrate-binding protein</fullName>
    </submittedName>
</protein>
<evidence type="ECO:0000256" key="1">
    <source>
        <dbReference type="SAM" id="SignalP"/>
    </source>
</evidence>
<proteinExistence type="predicted"/>
<dbReference type="Gene3D" id="3.40.190.10">
    <property type="entry name" value="Periplasmic binding protein-like II"/>
    <property type="match status" value="1"/>
</dbReference>
<keyword evidence="1" id="KW-0732">Signal</keyword>
<feature type="chain" id="PRO_5001931995" evidence="1">
    <location>
        <begin position="38"/>
        <end position="349"/>
    </location>
</feature>
<dbReference type="GO" id="GO:0022857">
    <property type="term" value="F:transmembrane transporter activity"/>
    <property type="evidence" value="ECO:0007669"/>
    <property type="project" value="InterPro"/>
</dbReference>
<organism evidence="3 4">
    <name type="scientific">Hafnia alvei FB1</name>
    <dbReference type="NCBI Taxonomy" id="1453496"/>
    <lineage>
        <taxon>Bacteria</taxon>
        <taxon>Pseudomonadati</taxon>
        <taxon>Pseudomonadota</taxon>
        <taxon>Gammaproteobacteria</taxon>
        <taxon>Enterobacterales</taxon>
        <taxon>Hafniaceae</taxon>
        <taxon>Hafnia</taxon>
    </lineage>
</organism>
<dbReference type="Gene3D" id="3.40.190.100">
    <property type="entry name" value="Glycine betaine-binding periplasmic protein, domain 2"/>
    <property type="match status" value="1"/>
</dbReference>
<dbReference type="InterPro" id="IPR007210">
    <property type="entry name" value="ABC_Gly_betaine_transp_sub-bd"/>
</dbReference>
<evidence type="ECO:0000313" key="3">
    <source>
        <dbReference type="EMBL" id="AIU72260.1"/>
    </source>
</evidence>
<dbReference type="Pfam" id="PF04069">
    <property type="entry name" value="OpuAC"/>
    <property type="match status" value="1"/>
</dbReference>
<dbReference type="GO" id="GO:0043190">
    <property type="term" value="C:ATP-binding cassette (ABC) transporter complex"/>
    <property type="evidence" value="ECO:0007669"/>
    <property type="project" value="InterPro"/>
</dbReference>
<keyword evidence="4" id="KW-1185">Reference proteome</keyword>
<dbReference type="OrthoDB" id="9787902at2"/>
<dbReference type="KEGG" id="hav:AT03_07595"/>
<feature type="domain" description="ABC-type glycine betaine transport system substrate-binding" evidence="2">
    <location>
        <begin position="47"/>
        <end position="329"/>
    </location>
</feature>
<dbReference type="CDD" id="cd13638">
    <property type="entry name" value="PBP2_EcProx_like"/>
    <property type="match status" value="1"/>
</dbReference>
<evidence type="ECO:0000313" key="4">
    <source>
        <dbReference type="Proteomes" id="UP000029986"/>
    </source>
</evidence>
<dbReference type="NCBIfam" id="NF008334">
    <property type="entry name" value="PRK11119.1"/>
    <property type="match status" value="1"/>
</dbReference>
<dbReference type="PATRIC" id="fig|1453496.5.peg.1508"/>
<dbReference type="EMBL" id="CP009706">
    <property type="protein sequence ID" value="AIU72260.1"/>
    <property type="molecule type" value="Genomic_DNA"/>
</dbReference>
<dbReference type="HOGENOM" id="CLU_070055_0_0_6"/>
<dbReference type="Proteomes" id="UP000029986">
    <property type="component" value="Chromosome"/>
</dbReference>
<dbReference type="SUPFAM" id="SSF53850">
    <property type="entry name" value="Periplasmic binding protein-like II"/>
    <property type="match status" value="1"/>
</dbReference>
<sequence length="349" mass="38321">MTSQTKQHNQTQQRIASMLAVTALAFGTLSLSFSTQAAELPGKGVSVQPIQSSIAEETFQTQLVSKALAKLGYDVQPTKEVDYNVAYTSVAAGDATFLAVNWDQLHSDMYNGAGGDKKFYREGQYVTGAAQGYLIDKKTADQYHITNIEQLKDPKIAKLFDTNNDGKADLAGCTPGWGCEASINYQLKAYGLNDTVEHNQGNYSALIADTMTRFKEGKPVFYYTWTPYWVSDVLKPGRDVVWLQVPFSALPGSLKDVDTKLPNGANYGFPVNNMQIVANKTFAEKNPAAAKLFAEMKLPIADVNAQNLRMHQGENSEADIERHVNGWIKAHQATFDGWIDAAKQAANKS</sequence>